<dbReference type="EC" id="2.3.1.225" evidence="10"/>
<dbReference type="InterPro" id="IPR039859">
    <property type="entry name" value="PFA4/ZDH16/20/ERF2-like"/>
</dbReference>
<accession>A0AA48I525</accession>
<proteinExistence type="inferred from homology"/>
<comment type="similarity">
    <text evidence="10">Belongs to the DHHC palmitoyltransferase family.</text>
</comment>
<sequence length="385" mass="43508">MIPFNLCVAMVWWNYRLCVITPPGHVPAGWRPDASGEGIEVKRGNYAPRYCKMCDHFKPPRAHHCRQCKTCVLKLDHHCPWIANCVGFYNHGHFIRFLLWVDIATTFHLVLMAGKVYEFVKEPWMEPTLTELLMMVFNFAACVPVWLCVGMFSIYHVWLVSSNTTTIERWEKDKVSTLVRRGKITAIRFPYNVGFMGNMRSVLGPRWYTWLWPQQMQGTGLSYAVNPEAGESSVQYMWPPREQHSEPVPLPMGSPFVYGDGFNPALKASSGARRARDGCATYTAPWETAVDEDGNAIDDESDGTSSTPEFYLSDYDDEDEPLAYTSARVRRGSEGWEVRPASVGGGGPAGWNAGVAQLDALAQAHTNAQYPWQRPGRYNVYSDEV</sequence>
<evidence type="ECO:0000256" key="6">
    <source>
        <dbReference type="ARBA" id="ARBA00023139"/>
    </source>
</evidence>
<dbReference type="EMBL" id="AP028213">
    <property type="protein sequence ID" value="BEI89472.1"/>
    <property type="molecule type" value="Genomic_DNA"/>
</dbReference>
<feature type="compositionally biased region" description="Acidic residues" evidence="11">
    <location>
        <begin position="293"/>
        <end position="302"/>
    </location>
</feature>
<organism evidence="14 15">
    <name type="scientific">Cutaneotrichosporon cavernicola</name>
    <dbReference type="NCBI Taxonomy" id="279322"/>
    <lineage>
        <taxon>Eukaryota</taxon>
        <taxon>Fungi</taxon>
        <taxon>Dikarya</taxon>
        <taxon>Basidiomycota</taxon>
        <taxon>Agaricomycotina</taxon>
        <taxon>Tremellomycetes</taxon>
        <taxon>Trichosporonales</taxon>
        <taxon>Trichosporonaceae</taxon>
        <taxon>Cutaneotrichosporon</taxon>
    </lineage>
</organism>
<dbReference type="Proteomes" id="UP001233271">
    <property type="component" value="Chromosome 2"/>
</dbReference>
<keyword evidence="12" id="KW-0732">Signal</keyword>
<dbReference type="GO" id="GO:0019706">
    <property type="term" value="F:protein-cysteine S-palmitoyltransferase activity"/>
    <property type="evidence" value="ECO:0007669"/>
    <property type="project" value="UniProtKB-EC"/>
</dbReference>
<dbReference type="AlphaFoldDB" id="A0AA48I525"/>
<evidence type="ECO:0000256" key="4">
    <source>
        <dbReference type="ARBA" id="ARBA00022989"/>
    </source>
</evidence>
<comment type="caution">
    <text evidence="10">Lacks conserved residue(s) required for the propagation of feature annotation.</text>
</comment>
<keyword evidence="5 10" id="KW-0472">Membrane</keyword>
<feature type="region of interest" description="Disordered" evidence="11">
    <location>
        <begin position="293"/>
        <end position="314"/>
    </location>
</feature>
<keyword evidence="15" id="KW-1185">Reference proteome</keyword>
<evidence type="ECO:0000259" key="13">
    <source>
        <dbReference type="Pfam" id="PF01529"/>
    </source>
</evidence>
<keyword evidence="8 10" id="KW-0012">Acyltransferase</keyword>
<evidence type="ECO:0000256" key="7">
    <source>
        <dbReference type="ARBA" id="ARBA00023288"/>
    </source>
</evidence>
<dbReference type="GeneID" id="85493343"/>
<feature type="chain" id="PRO_5041407162" description="Palmitoyltransferase" evidence="12">
    <location>
        <begin position="19"/>
        <end position="385"/>
    </location>
</feature>
<feature type="transmembrane region" description="Helical" evidence="10">
    <location>
        <begin position="137"/>
        <end position="160"/>
    </location>
</feature>
<name>A0AA48I525_9TREE</name>
<dbReference type="GO" id="GO:0016020">
    <property type="term" value="C:membrane"/>
    <property type="evidence" value="ECO:0007669"/>
    <property type="project" value="UniProtKB-SubCell"/>
</dbReference>
<evidence type="ECO:0000256" key="9">
    <source>
        <dbReference type="ARBA" id="ARBA00048048"/>
    </source>
</evidence>
<keyword evidence="3 10" id="KW-0812">Transmembrane</keyword>
<feature type="signal peptide" evidence="12">
    <location>
        <begin position="1"/>
        <end position="18"/>
    </location>
</feature>
<dbReference type="KEGG" id="ccac:CcaHIS019_0208340"/>
<gene>
    <name evidence="14" type="primary">PFA4</name>
    <name evidence="14" type="ORF">CcaverHIS019_0208340</name>
</gene>
<evidence type="ECO:0000256" key="10">
    <source>
        <dbReference type="RuleBase" id="RU079119"/>
    </source>
</evidence>
<evidence type="ECO:0000256" key="12">
    <source>
        <dbReference type="SAM" id="SignalP"/>
    </source>
</evidence>
<comment type="catalytic activity">
    <reaction evidence="9 10">
        <text>L-cysteinyl-[protein] + hexadecanoyl-CoA = S-hexadecanoyl-L-cysteinyl-[protein] + CoA</text>
        <dbReference type="Rhea" id="RHEA:36683"/>
        <dbReference type="Rhea" id="RHEA-COMP:10131"/>
        <dbReference type="Rhea" id="RHEA-COMP:11032"/>
        <dbReference type="ChEBI" id="CHEBI:29950"/>
        <dbReference type="ChEBI" id="CHEBI:57287"/>
        <dbReference type="ChEBI" id="CHEBI:57379"/>
        <dbReference type="ChEBI" id="CHEBI:74151"/>
        <dbReference type="EC" id="2.3.1.225"/>
    </reaction>
</comment>
<feature type="domain" description="Palmitoyltransferase DHHC" evidence="13">
    <location>
        <begin position="46"/>
        <end position="172"/>
    </location>
</feature>
<evidence type="ECO:0000256" key="8">
    <source>
        <dbReference type="ARBA" id="ARBA00023315"/>
    </source>
</evidence>
<evidence type="ECO:0000256" key="3">
    <source>
        <dbReference type="ARBA" id="ARBA00022692"/>
    </source>
</evidence>
<keyword evidence="2 10" id="KW-0808">Transferase</keyword>
<evidence type="ECO:0000313" key="14">
    <source>
        <dbReference type="EMBL" id="BEI89472.1"/>
    </source>
</evidence>
<evidence type="ECO:0000256" key="1">
    <source>
        <dbReference type="ARBA" id="ARBA00004141"/>
    </source>
</evidence>
<dbReference type="RefSeq" id="XP_060454738.1">
    <property type="nucleotide sequence ID" value="XM_060597890.1"/>
</dbReference>
<comment type="domain">
    <text evidence="10">The DHHC domain is required for palmitoyltransferase activity.</text>
</comment>
<reference evidence="14" key="1">
    <citation type="journal article" date="2023" name="BMC Genomics">
        <title>Chromosome-level genome assemblies of Cutaneotrichosporon spp. (Trichosporonales, Basidiomycota) reveal imbalanced evolution between nucleotide sequences and chromosome synteny.</title>
        <authorList>
            <person name="Kobayashi Y."/>
            <person name="Kayamori A."/>
            <person name="Aoki K."/>
            <person name="Shiwa Y."/>
            <person name="Matsutani M."/>
            <person name="Fujita N."/>
            <person name="Sugita T."/>
            <person name="Iwasaki W."/>
            <person name="Tanaka N."/>
            <person name="Takashima M."/>
        </authorList>
    </citation>
    <scope>NUCLEOTIDE SEQUENCE</scope>
    <source>
        <strain evidence="14">HIS019</strain>
    </source>
</reference>
<evidence type="ECO:0000313" key="15">
    <source>
        <dbReference type="Proteomes" id="UP001233271"/>
    </source>
</evidence>
<dbReference type="PANTHER" id="PTHR12246">
    <property type="entry name" value="PALMITOYLTRANSFERASE ZDHHC16"/>
    <property type="match status" value="1"/>
</dbReference>
<evidence type="ECO:0000256" key="2">
    <source>
        <dbReference type="ARBA" id="ARBA00022679"/>
    </source>
</evidence>
<comment type="subcellular location">
    <subcellularLocation>
        <location evidence="1">Membrane</location>
        <topology evidence="1">Multi-pass membrane protein</topology>
    </subcellularLocation>
</comment>
<evidence type="ECO:0000256" key="11">
    <source>
        <dbReference type="SAM" id="MobiDB-lite"/>
    </source>
</evidence>
<keyword evidence="6" id="KW-0564">Palmitate</keyword>
<dbReference type="Pfam" id="PF01529">
    <property type="entry name" value="DHHC"/>
    <property type="match status" value="1"/>
</dbReference>
<keyword evidence="4 10" id="KW-1133">Transmembrane helix</keyword>
<dbReference type="PROSITE" id="PS50216">
    <property type="entry name" value="DHHC"/>
    <property type="match status" value="1"/>
</dbReference>
<dbReference type="InterPro" id="IPR001594">
    <property type="entry name" value="Palmitoyltrfase_DHHC"/>
</dbReference>
<keyword evidence="7" id="KW-0449">Lipoprotein</keyword>
<evidence type="ECO:0000256" key="5">
    <source>
        <dbReference type="ARBA" id="ARBA00023136"/>
    </source>
</evidence>
<protein>
    <recommendedName>
        <fullName evidence="10">Palmitoyltransferase</fullName>
        <ecNumber evidence="10">2.3.1.225</ecNumber>
    </recommendedName>
</protein>